<dbReference type="InterPro" id="IPR001245">
    <property type="entry name" value="Ser-Thr/Tyr_kinase_cat_dom"/>
</dbReference>
<reference evidence="4 5" key="1">
    <citation type="submission" date="2023-10" db="EMBL/GenBank/DDBJ databases">
        <authorList>
            <person name="Maclean D."/>
            <person name="Macfadyen A."/>
        </authorList>
    </citation>
    <scope>NUCLEOTIDE SEQUENCE [LARGE SCALE GENOMIC DNA]</scope>
</reference>
<dbReference type="InterPro" id="IPR051681">
    <property type="entry name" value="Ser/Thr_Kinases-Pseudokinases"/>
</dbReference>
<dbReference type="InterPro" id="IPR011009">
    <property type="entry name" value="Kinase-like_dom_sf"/>
</dbReference>
<dbReference type="Proteomes" id="UP001314263">
    <property type="component" value="Unassembled WGS sequence"/>
</dbReference>
<dbReference type="InterPro" id="IPR000719">
    <property type="entry name" value="Prot_kinase_dom"/>
</dbReference>
<feature type="binding site" evidence="1">
    <location>
        <position position="74"/>
    </location>
    <ligand>
        <name>ATP</name>
        <dbReference type="ChEBI" id="CHEBI:30616"/>
    </ligand>
</feature>
<feature type="domain" description="Protein kinase" evidence="3">
    <location>
        <begin position="41"/>
        <end position="395"/>
    </location>
</feature>
<sequence>MDAAERWRSAIRKIRTGLLVSNSLDTLRDMTNNDHMTPESVTTVRKLGEGAFATVELCKYKSPIGGKEVLVAVKRLRPSILKDRSQLLDFVEETKLLRKLSHRYIVEYIGVGGSGDISLRNAESARKVLNSTFLVQEYVEGGNLRNQVLEQMCHAHTKRKHYSQEQALEWMIQIAKGLRYLHTSKPKVVWRDAKLENILMRKMDGGKKLEACLADFGLSAVLPSPKQHKDSPLLRRSMKSKSSTGNADLDQLSSAVDDILQGHELGAGHSMSAVENMFDLTGRTGSYFYMAPEVLHNEPYNEKADIFSFGVLMYEVLTGTITSQIVVGPTGNARAAEVYAAKVAGGYRRPLPEYLPEALRQIITECWAQNSGQRPNISDVVDRLTALRKPRQPAVANGASREEKSTPAQQKACCVVM</sequence>
<dbReference type="EMBL" id="CAUYUE010000013">
    <property type="protein sequence ID" value="CAK0785797.1"/>
    <property type="molecule type" value="Genomic_DNA"/>
</dbReference>
<dbReference type="AlphaFoldDB" id="A0AAV1IGH7"/>
<keyword evidence="5" id="KW-1185">Reference proteome</keyword>
<dbReference type="Gene3D" id="1.10.510.10">
    <property type="entry name" value="Transferase(Phosphotransferase) domain 1"/>
    <property type="match status" value="1"/>
</dbReference>
<dbReference type="PROSITE" id="PS00107">
    <property type="entry name" value="PROTEIN_KINASE_ATP"/>
    <property type="match status" value="1"/>
</dbReference>
<feature type="compositionally biased region" description="Polar residues" evidence="2">
    <location>
        <begin position="240"/>
        <end position="249"/>
    </location>
</feature>
<dbReference type="Gene3D" id="3.30.200.20">
    <property type="entry name" value="Phosphorylase Kinase, domain 1"/>
    <property type="match status" value="1"/>
</dbReference>
<proteinExistence type="predicted"/>
<dbReference type="PANTHER" id="PTHR44329">
    <property type="entry name" value="SERINE/THREONINE-PROTEIN KINASE TNNI3K-RELATED"/>
    <property type="match status" value="1"/>
</dbReference>
<feature type="region of interest" description="Disordered" evidence="2">
    <location>
        <begin position="225"/>
        <end position="249"/>
    </location>
</feature>
<evidence type="ECO:0000259" key="3">
    <source>
        <dbReference type="PROSITE" id="PS50011"/>
    </source>
</evidence>
<evidence type="ECO:0000313" key="5">
    <source>
        <dbReference type="Proteomes" id="UP001314263"/>
    </source>
</evidence>
<name>A0AAV1IGH7_9CHLO</name>
<evidence type="ECO:0000256" key="1">
    <source>
        <dbReference type="PROSITE-ProRule" id="PRU10141"/>
    </source>
</evidence>
<dbReference type="GO" id="GO:0005524">
    <property type="term" value="F:ATP binding"/>
    <property type="evidence" value="ECO:0007669"/>
    <property type="project" value="UniProtKB-UniRule"/>
</dbReference>
<gene>
    <name evidence="4" type="ORF">CVIRNUC_009008</name>
</gene>
<dbReference type="Pfam" id="PF07714">
    <property type="entry name" value="PK_Tyr_Ser-Thr"/>
    <property type="match status" value="1"/>
</dbReference>
<comment type="caution">
    <text evidence="4">The sequence shown here is derived from an EMBL/GenBank/DDBJ whole genome shotgun (WGS) entry which is preliminary data.</text>
</comment>
<dbReference type="InterPro" id="IPR017441">
    <property type="entry name" value="Protein_kinase_ATP_BS"/>
</dbReference>
<accession>A0AAV1IGH7</accession>
<keyword evidence="1" id="KW-0067">ATP-binding</keyword>
<organism evidence="4 5">
    <name type="scientific">Coccomyxa viridis</name>
    <dbReference type="NCBI Taxonomy" id="1274662"/>
    <lineage>
        <taxon>Eukaryota</taxon>
        <taxon>Viridiplantae</taxon>
        <taxon>Chlorophyta</taxon>
        <taxon>core chlorophytes</taxon>
        <taxon>Trebouxiophyceae</taxon>
        <taxon>Trebouxiophyceae incertae sedis</taxon>
        <taxon>Coccomyxaceae</taxon>
        <taxon>Coccomyxa</taxon>
    </lineage>
</organism>
<evidence type="ECO:0000256" key="2">
    <source>
        <dbReference type="SAM" id="MobiDB-lite"/>
    </source>
</evidence>
<evidence type="ECO:0000313" key="4">
    <source>
        <dbReference type="EMBL" id="CAK0785797.1"/>
    </source>
</evidence>
<dbReference type="GO" id="GO:0004674">
    <property type="term" value="F:protein serine/threonine kinase activity"/>
    <property type="evidence" value="ECO:0007669"/>
    <property type="project" value="TreeGrafter"/>
</dbReference>
<protein>
    <recommendedName>
        <fullName evidence="3">Protein kinase domain-containing protein</fullName>
    </recommendedName>
</protein>
<keyword evidence="1" id="KW-0547">Nucleotide-binding</keyword>
<dbReference type="Pfam" id="PF00069">
    <property type="entry name" value="Pkinase"/>
    <property type="match status" value="1"/>
</dbReference>
<dbReference type="SUPFAM" id="SSF56112">
    <property type="entry name" value="Protein kinase-like (PK-like)"/>
    <property type="match status" value="1"/>
</dbReference>
<dbReference type="PANTHER" id="PTHR44329:SF289">
    <property type="entry name" value="SERINE_THREONINE-PROTEIN KINASE VIK"/>
    <property type="match status" value="1"/>
</dbReference>
<feature type="region of interest" description="Disordered" evidence="2">
    <location>
        <begin position="391"/>
        <end position="410"/>
    </location>
</feature>
<dbReference type="PROSITE" id="PS50011">
    <property type="entry name" value="PROTEIN_KINASE_DOM"/>
    <property type="match status" value="1"/>
</dbReference>